<dbReference type="Proteomes" id="UP000192596">
    <property type="component" value="Unassembled WGS sequence"/>
</dbReference>
<evidence type="ECO:0000313" key="3">
    <source>
        <dbReference type="Proteomes" id="UP000192596"/>
    </source>
</evidence>
<dbReference type="AlphaFoldDB" id="A0A1V8SZI0"/>
<dbReference type="InParanoid" id="A0A1V8SZI0"/>
<name>A0A1V8SZI0_9PEZI</name>
<evidence type="ECO:0000256" key="1">
    <source>
        <dbReference type="SAM" id="MobiDB-lite"/>
    </source>
</evidence>
<proteinExistence type="predicted"/>
<organism evidence="2 3">
    <name type="scientific">Cryoendolithus antarcticus</name>
    <dbReference type="NCBI Taxonomy" id="1507870"/>
    <lineage>
        <taxon>Eukaryota</taxon>
        <taxon>Fungi</taxon>
        <taxon>Dikarya</taxon>
        <taxon>Ascomycota</taxon>
        <taxon>Pezizomycotina</taxon>
        <taxon>Dothideomycetes</taxon>
        <taxon>Dothideomycetidae</taxon>
        <taxon>Cladosporiales</taxon>
        <taxon>Cladosporiaceae</taxon>
        <taxon>Cryoendolithus</taxon>
    </lineage>
</organism>
<keyword evidence="3" id="KW-1185">Reference proteome</keyword>
<protein>
    <submittedName>
        <fullName evidence="2">Uncharacterized protein</fullName>
    </submittedName>
</protein>
<accession>A0A1V8SZI0</accession>
<evidence type="ECO:0000313" key="2">
    <source>
        <dbReference type="EMBL" id="OQO04480.1"/>
    </source>
</evidence>
<sequence length="111" mass="11944">MGTDNSVRYSAPRQELRAPGPSVRTAENTPALPSRKVFASMLADLIDYDLTRGLPESSAQLRKALESTITALRGEEPSALISLGIICKHCARYVDPAAHWVLVGTHGDITA</sequence>
<gene>
    <name evidence="2" type="ORF">B0A48_09402</name>
</gene>
<comment type="caution">
    <text evidence="2">The sequence shown here is derived from an EMBL/GenBank/DDBJ whole genome shotgun (WGS) entry which is preliminary data.</text>
</comment>
<feature type="region of interest" description="Disordered" evidence="1">
    <location>
        <begin position="1"/>
        <end position="28"/>
    </location>
</feature>
<dbReference type="EMBL" id="NAJO01000021">
    <property type="protein sequence ID" value="OQO04480.1"/>
    <property type="molecule type" value="Genomic_DNA"/>
</dbReference>
<reference evidence="3" key="1">
    <citation type="submission" date="2017-03" db="EMBL/GenBank/DDBJ databases">
        <title>Genomes of endolithic fungi from Antarctica.</title>
        <authorList>
            <person name="Coleine C."/>
            <person name="Masonjones S."/>
            <person name="Stajich J.E."/>
        </authorList>
    </citation>
    <scope>NUCLEOTIDE SEQUENCE [LARGE SCALE GENOMIC DNA]</scope>
    <source>
        <strain evidence="3">CCFEE 5527</strain>
    </source>
</reference>